<proteinExistence type="predicted"/>
<sequence length="61" mass="7348">MLRKINSNNDPKDLKPTTEATIEKNNKYQEYQEYLKAKQVYLASIQDYKPRKKETSNFKTY</sequence>
<feature type="region of interest" description="Disordered" evidence="1">
    <location>
        <begin position="1"/>
        <end position="21"/>
    </location>
</feature>
<accession>A0ABM8VY91</accession>
<protein>
    <submittedName>
        <fullName evidence="2">43305_t:CDS:1</fullName>
    </submittedName>
</protein>
<evidence type="ECO:0000313" key="3">
    <source>
        <dbReference type="Proteomes" id="UP000789901"/>
    </source>
</evidence>
<feature type="compositionally biased region" description="Basic and acidic residues" evidence="1">
    <location>
        <begin position="10"/>
        <end position="21"/>
    </location>
</feature>
<gene>
    <name evidence="2" type="ORF">GMARGA_LOCUS1052</name>
</gene>
<name>A0ABM8VY91_GIGMA</name>
<dbReference type="Proteomes" id="UP000789901">
    <property type="component" value="Unassembled WGS sequence"/>
</dbReference>
<evidence type="ECO:0000256" key="1">
    <source>
        <dbReference type="SAM" id="MobiDB-lite"/>
    </source>
</evidence>
<organism evidence="2 3">
    <name type="scientific">Gigaspora margarita</name>
    <dbReference type="NCBI Taxonomy" id="4874"/>
    <lineage>
        <taxon>Eukaryota</taxon>
        <taxon>Fungi</taxon>
        <taxon>Fungi incertae sedis</taxon>
        <taxon>Mucoromycota</taxon>
        <taxon>Glomeromycotina</taxon>
        <taxon>Glomeromycetes</taxon>
        <taxon>Diversisporales</taxon>
        <taxon>Gigasporaceae</taxon>
        <taxon>Gigaspora</taxon>
    </lineage>
</organism>
<comment type="caution">
    <text evidence="2">The sequence shown here is derived from an EMBL/GenBank/DDBJ whole genome shotgun (WGS) entry which is preliminary data.</text>
</comment>
<reference evidence="2 3" key="1">
    <citation type="submission" date="2021-06" db="EMBL/GenBank/DDBJ databases">
        <authorList>
            <person name="Kallberg Y."/>
            <person name="Tangrot J."/>
            <person name="Rosling A."/>
        </authorList>
    </citation>
    <scope>NUCLEOTIDE SEQUENCE [LARGE SCALE GENOMIC DNA]</scope>
    <source>
        <strain evidence="2 3">120-4 pot B 10/14</strain>
    </source>
</reference>
<evidence type="ECO:0000313" key="2">
    <source>
        <dbReference type="EMBL" id="CAG8477068.1"/>
    </source>
</evidence>
<keyword evidence="3" id="KW-1185">Reference proteome</keyword>
<dbReference type="EMBL" id="CAJVQB010000239">
    <property type="protein sequence ID" value="CAG8477068.1"/>
    <property type="molecule type" value="Genomic_DNA"/>
</dbReference>